<dbReference type="AlphaFoldDB" id="A0A6V8H1W8"/>
<feature type="region of interest" description="Disordered" evidence="26">
    <location>
        <begin position="111"/>
        <end position="155"/>
    </location>
</feature>
<comment type="cofactor">
    <cofactor evidence="2">
        <name>Zn(2+)</name>
        <dbReference type="ChEBI" id="CHEBI:29105"/>
    </cofactor>
</comment>
<keyword evidence="13" id="KW-0808">Transferase</keyword>
<keyword evidence="18" id="KW-0067">ATP-binding</keyword>
<keyword evidence="20" id="KW-0805">Transcription regulation</keyword>
<evidence type="ECO:0000256" key="11">
    <source>
        <dbReference type="ARBA" id="ARBA00022630"/>
    </source>
</evidence>
<evidence type="ECO:0000313" key="28">
    <source>
        <dbReference type="EMBL" id="GAM34065.1"/>
    </source>
</evidence>
<comment type="similarity">
    <text evidence="7">Belongs to the ERT1/acuK family.</text>
</comment>
<evidence type="ECO:0000256" key="8">
    <source>
        <dbReference type="ARBA" id="ARBA00012105"/>
    </source>
</evidence>
<evidence type="ECO:0000256" key="26">
    <source>
        <dbReference type="SAM" id="MobiDB-lite"/>
    </source>
</evidence>
<dbReference type="InterPro" id="IPR015865">
    <property type="entry name" value="Riboflavin_kinase_bac/euk"/>
</dbReference>
<proteinExistence type="inferred from homology"/>
<comment type="similarity">
    <text evidence="6">Belongs to the flavokinase family.</text>
</comment>
<dbReference type="Gene3D" id="2.40.30.30">
    <property type="entry name" value="Riboflavin kinase-like"/>
    <property type="match status" value="1"/>
</dbReference>
<gene>
    <name evidence="28" type="ORF">TCE0_015r01404</name>
</gene>
<dbReference type="FunFam" id="2.40.30.30:FF:000008">
    <property type="entry name" value="Riboflavin kinase"/>
    <property type="match status" value="1"/>
</dbReference>
<comment type="pathway">
    <text evidence="5">Cofactor biosynthesis; FMN biosynthesis; FMN from riboflavin (ATP route): step 1/1.</text>
</comment>
<dbReference type="InterPro" id="IPR023465">
    <property type="entry name" value="Riboflavin_kinase_dom_sf"/>
</dbReference>
<organism evidence="28 29">
    <name type="scientific">Talaromyces pinophilus</name>
    <name type="common">Penicillium pinophilum</name>
    <dbReference type="NCBI Taxonomy" id="128442"/>
    <lineage>
        <taxon>Eukaryota</taxon>
        <taxon>Fungi</taxon>
        <taxon>Dikarya</taxon>
        <taxon>Ascomycota</taxon>
        <taxon>Pezizomycotina</taxon>
        <taxon>Eurotiomycetes</taxon>
        <taxon>Eurotiomycetidae</taxon>
        <taxon>Eurotiales</taxon>
        <taxon>Trichocomaceae</taxon>
        <taxon>Talaromyces</taxon>
        <taxon>Talaromyces sect. Talaromyces</taxon>
    </lineage>
</organism>
<dbReference type="SMART" id="SM00066">
    <property type="entry name" value="GAL4"/>
    <property type="match status" value="1"/>
</dbReference>
<feature type="compositionally biased region" description="Low complexity" evidence="26">
    <location>
        <begin position="329"/>
        <end position="346"/>
    </location>
</feature>
<dbReference type="PROSITE" id="PS50048">
    <property type="entry name" value="ZN2_CY6_FUNGAL_2"/>
    <property type="match status" value="1"/>
</dbReference>
<comment type="subcellular location">
    <subcellularLocation>
        <location evidence="4">Nucleus</location>
    </subcellularLocation>
</comment>
<evidence type="ECO:0000256" key="18">
    <source>
        <dbReference type="ARBA" id="ARBA00022840"/>
    </source>
</evidence>
<keyword evidence="14" id="KW-0479">Metal-binding</keyword>
<evidence type="ECO:0000256" key="24">
    <source>
        <dbReference type="ARBA" id="ARBA00029960"/>
    </source>
</evidence>
<feature type="region of interest" description="Disordered" evidence="26">
    <location>
        <begin position="499"/>
        <end position="534"/>
    </location>
</feature>
<feature type="compositionally biased region" description="Basic and acidic residues" evidence="26">
    <location>
        <begin position="14"/>
        <end position="25"/>
    </location>
</feature>
<dbReference type="PANTHER" id="PTHR47659">
    <property type="entry name" value="ZN(II)2CYS6 TRANSCRIPTION FACTOR (EUROFUNG)-RELATED"/>
    <property type="match status" value="1"/>
</dbReference>
<dbReference type="GO" id="GO:0000981">
    <property type="term" value="F:DNA-binding transcription factor activity, RNA polymerase II-specific"/>
    <property type="evidence" value="ECO:0007669"/>
    <property type="project" value="InterPro"/>
</dbReference>
<evidence type="ECO:0000256" key="25">
    <source>
        <dbReference type="ARBA" id="ARBA00047880"/>
    </source>
</evidence>
<dbReference type="Pfam" id="PF01687">
    <property type="entry name" value="Flavokinase"/>
    <property type="match status" value="1"/>
</dbReference>
<evidence type="ECO:0000256" key="13">
    <source>
        <dbReference type="ARBA" id="ARBA00022679"/>
    </source>
</evidence>
<keyword evidence="17" id="KW-0862">Zinc</keyword>
<evidence type="ECO:0000256" key="20">
    <source>
        <dbReference type="ARBA" id="ARBA00023015"/>
    </source>
</evidence>
<keyword evidence="16" id="KW-0418">Kinase</keyword>
<sequence>MMDTDKDDLPSATDHSEHESGDVGKVEGGTSKTASNSKDPSRPRRKKARRACFACQRAHLTCGDERPCQRCIKRGLQDACHDGVRKKAKYLHDAPDGALVPGAQGNFYNQANGLPKISPTDFTQNGSNSVQQQQKSNTIYTSSTPSYNSNGTFDTNSAANTVLPDSALNPGPFTATPASPTFSISASSAIPNLTQPTNDMTSGAGQNSFGPFFDPSDPALFNFDLASMNFGNRYGALEFGMLGHMATGAGDTPPSDNGNQRGGSIGAFTTESPSQQSFMFGDPVLNDWSAGQNTNPRMSVGSGLYGQGGGMHLLQQDAPHAYAIGSNTFASPSSTTSPHATTIAPSQFDDSPMKTKTVISTPHLRQQSLYNANANKRRHREPSAIYESVKEPYSYTGGFHKLIAFIKRRFSPPKTVRIAKALASIRPSFIATTKTLNQDDLIFMEKCFQRTLWEYEDFINACGTPTIVCRRTGEVAAVGKEFSILTGWKKEVLLGKEPNLNVNTGGGSNPSSQSESTASSVRGGAGGRMRNEPAPNNTAAVFLAELLDDDSVIEFYEDFARLAFGDSRGSVMNTCKLLKYKTKEDMDLVKSDDGRWNSAMTHHVVGKGGIVGEAGMNRLGFKDGRVECSYCWTVKRDVFDIPMLIVMNVSPPSAELYSGPDAGPESPYPIRLSGPVIKGFGRGSKELGIPTANIPPDGLAAYPSLQTGVYYGVVALDPARFVYNKDEPSTSTSTSSATASAEGKKEEITILPAVLSIGYNPFYKNEVKSIRNKEIHIMPPLTSPSPTSTSPSAGNGNESETKFFKLPDFYSTHLNLLILGYIRPEFDYVSREALVEDIRIDCEVARSSLMRDGYVGYLADQTAGEEDRGDDEVRKEREWLRSFGGSSL</sequence>
<evidence type="ECO:0000256" key="3">
    <source>
        <dbReference type="ARBA" id="ARBA00003572"/>
    </source>
</evidence>
<keyword evidence="15" id="KW-0547">Nucleotide-binding</keyword>
<dbReference type="GO" id="GO:0009267">
    <property type="term" value="P:cellular response to starvation"/>
    <property type="evidence" value="ECO:0007669"/>
    <property type="project" value="TreeGrafter"/>
</dbReference>
<evidence type="ECO:0000259" key="27">
    <source>
        <dbReference type="PROSITE" id="PS50048"/>
    </source>
</evidence>
<reference evidence="29" key="1">
    <citation type="journal article" date="2015" name="Genome Announc.">
        <title>Draft genome sequence of Talaromyces cellulolyticus strain Y-94, a source of lignocellulosic biomass-degrading enzymes.</title>
        <authorList>
            <person name="Fujii T."/>
            <person name="Koike H."/>
            <person name="Sawayama S."/>
            <person name="Yano S."/>
            <person name="Inoue H."/>
        </authorList>
    </citation>
    <scope>NUCLEOTIDE SEQUENCE [LARGE SCALE GENOMIC DNA]</scope>
    <source>
        <strain evidence="29">Y-94</strain>
    </source>
</reference>
<dbReference type="InterPro" id="IPR036864">
    <property type="entry name" value="Zn2-C6_fun-type_DNA-bd_sf"/>
</dbReference>
<dbReference type="CDD" id="cd00067">
    <property type="entry name" value="GAL4"/>
    <property type="match status" value="1"/>
</dbReference>
<dbReference type="Gene3D" id="4.10.240.10">
    <property type="entry name" value="Zn(2)-C6 fungal-type DNA-binding domain"/>
    <property type="match status" value="1"/>
</dbReference>
<dbReference type="InterPro" id="IPR050335">
    <property type="entry name" value="ERT1_acuK_gluconeogen_tf"/>
</dbReference>
<keyword evidence="10" id="KW-0312">Gluconeogenesis</keyword>
<evidence type="ECO:0000256" key="16">
    <source>
        <dbReference type="ARBA" id="ARBA00022777"/>
    </source>
</evidence>
<dbReference type="GO" id="GO:0008531">
    <property type="term" value="F:riboflavin kinase activity"/>
    <property type="evidence" value="ECO:0007669"/>
    <property type="project" value="UniProtKB-EC"/>
</dbReference>
<dbReference type="GO" id="GO:0006094">
    <property type="term" value="P:gluconeogenesis"/>
    <property type="evidence" value="ECO:0007669"/>
    <property type="project" value="UniProtKB-KW"/>
</dbReference>
<feature type="compositionally biased region" description="Polar residues" evidence="26">
    <location>
        <begin position="509"/>
        <end position="520"/>
    </location>
</feature>
<feature type="region of interest" description="Disordered" evidence="26">
    <location>
        <begin position="1"/>
        <end position="46"/>
    </location>
</feature>
<dbReference type="GO" id="GO:0009398">
    <property type="term" value="P:FMN biosynthetic process"/>
    <property type="evidence" value="ECO:0007669"/>
    <property type="project" value="UniProtKB-UniPathway"/>
</dbReference>
<keyword evidence="22" id="KW-0804">Transcription</keyword>
<dbReference type="GO" id="GO:0000977">
    <property type="term" value="F:RNA polymerase II transcription regulatory region sequence-specific DNA binding"/>
    <property type="evidence" value="ECO:0007669"/>
    <property type="project" value="TreeGrafter"/>
</dbReference>
<comment type="catalytic activity">
    <reaction evidence="25">
        <text>riboflavin + ATP = FMN + ADP + H(+)</text>
        <dbReference type="Rhea" id="RHEA:14357"/>
        <dbReference type="ChEBI" id="CHEBI:15378"/>
        <dbReference type="ChEBI" id="CHEBI:30616"/>
        <dbReference type="ChEBI" id="CHEBI:57986"/>
        <dbReference type="ChEBI" id="CHEBI:58210"/>
        <dbReference type="ChEBI" id="CHEBI:456216"/>
        <dbReference type="EC" id="2.7.1.26"/>
    </reaction>
</comment>
<keyword evidence="19" id="KW-0460">Magnesium</keyword>
<dbReference type="SUPFAM" id="SSF57701">
    <property type="entry name" value="Zn2/Cys6 DNA-binding domain"/>
    <property type="match status" value="1"/>
</dbReference>
<feature type="compositionally biased region" description="Polar residues" evidence="26">
    <location>
        <begin position="120"/>
        <end position="155"/>
    </location>
</feature>
<evidence type="ECO:0000256" key="6">
    <source>
        <dbReference type="ARBA" id="ARBA00010108"/>
    </source>
</evidence>
<evidence type="ECO:0000313" key="29">
    <source>
        <dbReference type="Proteomes" id="UP000053095"/>
    </source>
</evidence>
<feature type="region of interest" description="Disordered" evidence="26">
    <location>
        <begin position="248"/>
        <end position="273"/>
    </location>
</feature>
<name>A0A6V8H1W8_TALPI</name>
<evidence type="ECO:0000256" key="23">
    <source>
        <dbReference type="ARBA" id="ARBA00023242"/>
    </source>
</evidence>
<dbReference type="GO" id="GO:0008270">
    <property type="term" value="F:zinc ion binding"/>
    <property type="evidence" value="ECO:0007669"/>
    <property type="project" value="InterPro"/>
</dbReference>
<dbReference type="InterPro" id="IPR001138">
    <property type="entry name" value="Zn2Cys6_DnaBD"/>
</dbReference>
<evidence type="ECO:0000256" key="21">
    <source>
        <dbReference type="ARBA" id="ARBA00023125"/>
    </source>
</evidence>
<keyword evidence="29" id="KW-1185">Reference proteome</keyword>
<feature type="region of interest" description="Disordered" evidence="26">
    <location>
        <begin position="777"/>
        <end position="797"/>
    </location>
</feature>
<feature type="region of interest" description="Disordered" evidence="26">
    <location>
        <begin position="329"/>
        <end position="352"/>
    </location>
</feature>
<evidence type="ECO:0000256" key="9">
    <source>
        <dbReference type="ARBA" id="ARBA00017394"/>
    </source>
</evidence>
<protein>
    <recommendedName>
        <fullName evidence="9">Riboflavin kinase</fullName>
        <ecNumber evidence="8">2.7.1.26</ecNumber>
    </recommendedName>
    <alternativeName>
        <fullName evidence="24">Flavin mononucleotide kinase 1</fullName>
    </alternativeName>
</protein>
<dbReference type="Proteomes" id="UP000053095">
    <property type="component" value="Unassembled WGS sequence"/>
</dbReference>
<evidence type="ECO:0000256" key="17">
    <source>
        <dbReference type="ARBA" id="ARBA00022833"/>
    </source>
</evidence>
<dbReference type="PANTHER" id="PTHR47659:SF1">
    <property type="entry name" value="TRANSCRIPTION ACTIVATOR OF GLUCONEOGENESIS ERT1"/>
    <property type="match status" value="1"/>
</dbReference>
<dbReference type="GO" id="GO:0005634">
    <property type="term" value="C:nucleus"/>
    <property type="evidence" value="ECO:0007669"/>
    <property type="project" value="UniProtKB-SubCell"/>
</dbReference>
<evidence type="ECO:0000256" key="1">
    <source>
        <dbReference type="ARBA" id="ARBA00001946"/>
    </source>
</evidence>
<evidence type="ECO:0000256" key="10">
    <source>
        <dbReference type="ARBA" id="ARBA00022432"/>
    </source>
</evidence>
<evidence type="ECO:0000256" key="22">
    <source>
        <dbReference type="ARBA" id="ARBA00023163"/>
    </source>
</evidence>
<comment type="caution">
    <text evidence="28">The sequence shown here is derived from an EMBL/GenBank/DDBJ whole genome shotgun (WGS) entry which is preliminary data.</text>
</comment>
<evidence type="ECO:0000256" key="4">
    <source>
        <dbReference type="ARBA" id="ARBA00004123"/>
    </source>
</evidence>
<dbReference type="Pfam" id="PF24990">
    <property type="entry name" value="PAS_13"/>
    <property type="match status" value="1"/>
</dbReference>
<comment type="function">
    <text evidence="3">Catalyzes the phosphorylation of riboflavin (vitamin B2) to form flavin mononucleotide (FMN) coenzyme.</text>
</comment>
<evidence type="ECO:0000256" key="2">
    <source>
        <dbReference type="ARBA" id="ARBA00001947"/>
    </source>
</evidence>
<feature type="domain" description="Zn(2)-C6 fungal-type" evidence="27">
    <location>
        <begin position="51"/>
        <end position="80"/>
    </location>
</feature>
<evidence type="ECO:0000256" key="7">
    <source>
        <dbReference type="ARBA" id="ARBA00010855"/>
    </source>
</evidence>
<dbReference type="GO" id="GO:0005524">
    <property type="term" value="F:ATP binding"/>
    <property type="evidence" value="ECO:0007669"/>
    <property type="project" value="UniProtKB-KW"/>
</dbReference>
<keyword evidence="23" id="KW-0539">Nucleus</keyword>
<dbReference type="SMART" id="SM00904">
    <property type="entry name" value="Flavokinase"/>
    <property type="match status" value="1"/>
</dbReference>
<accession>A0A6V8H1W8</accession>
<keyword evidence="21" id="KW-0238">DNA-binding</keyword>
<dbReference type="InterPro" id="IPR056751">
    <property type="entry name" value="PAS_13"/>
</dbReference>
<evidence type="ECO:0000256" key="5">
    <source>
        <dbReference type="ARBA" id="ARBA00005201"/>
    </source>
</evidence>
<dbReference type="SUPFAM" id="SSF82114">
    <property type="entry name" value="Riboflavin kinase-like"/>
    <property type="match status" value="1"/>
</dbReference>
<dbReference type="EMBL" id="DF933811">
    <property type="protein sequence ID" value="GAM34065.1"/>
    <property type="molecule type" value="Genomic_DNA"/>
</dbReference>
<comment type="cofactor">
    <cofactor evidence="1">
        <name>Mg(2+)</name>
        <dbReference type="ChEBI" id="CHEBI:18420"/>
    </cofactor>
</comment>
<evidence type="ECO:0000256" key="12">
    <source>
        <dbReference type="ARBA" id="ARBA00022643"/>
    </source>
</evidence>
<keyword evidence="11" id="KW-0285">Flavoprotein</keyword>
<dbReference type="UniPathway" id="UPA00276">
    <property type="reaction ID" value="UER00406"/>
</dbReference>
<keyword evidence="12" id="KW-0288">FMN</keyword>
<evidence type="ECO:0000256" key="15">
    <source>
        <dbReference type="ARBA" id="ARBA00022741"/>
    </source>
</evidence>
<evidence type="ECO:0000256" key="19">
    <source>
        <dbReference type="ARBA" id="ARBA00022842"/>
    </source>
</evidence>
<evidence type="ECO:0000256" key="14">
    <source>
        <dbReference type="ARBA" id="ARBA00022723"/>
    </source>
</evidence>
<dbReference type="EC" id="2.7.1.26" evidence="8"/>
<dbReference type="GO" id="GO:0009231">
    <property type="term" value="P:riboflavin biosynthetic process"/>
    <property type="evidence" value="ECO:0007669"/>
    <property type="project" value="InterPro"/>
</dbReference>